<dbReference type="NCBIfam" id="NF000868">
    <property type="entry name" value="PRK00080.1"/>
    <property type="match status" value="1"/>
</dbReference>
<dbReference type="GO" id="GO:0006281">
    <property type="term" value="P:DNA repair"/>
    <property type="evidence" value="ECO:0007669"/>
    <property type="project" value="UniProtKB-UniRule"/>
</dbReference>
<dbReference type="Pfam" id="PF05491">
    <property type="entry name" value="WHD_RuvB"/>
    <property type="match status" value="1"/>
</dbReference>
<keyword evidence="11" id="KW-0347">Helicase</keyword>
<evidence type="ECO:0000256" key="4">
    <source>
        <dbReference type="ARBA" id="ARBA00022801"/>
    </source>
</evidence>
<dbReference type="GO" id="GO:0048476">
    <property type="term" value="C:Holliday junction resolvase complex"/>
    <property type="evidence" value="ECO:0007669"/>
    <property type="project" value="UniProtKB-UniRule"/>
</dbReference>
<dbReference type="GO" id="GO:0005524">
    <property type="term" value="F:ATP binding"/>
    <property type="evidence" value="ECO:0007669"/>
    <property type="project" value="UniProtKB-UniRule"/>
</dbReference>
<comment type="function">
    <text evidence="9">The RuvA-RuvB-RuvC complex processes Holliday junction (HJ) DNA during genetic recombination and DNA repair, while the RuvA-RuvB complex plays an important role in the rescue of blocked DNA replication forks via replication fork reversal (RFR). RuvA specifically binds to HJ cruciform DNA, conferring on it an open structure. The RuvB hexamer acts as an ATP-dependent pump, pulling dsDNA into and through the RuvAB complex. RuvB forms 2 homohexamers on either side of HJ DNA bound by 1 or 2 RuvA tetramers; 4 subunits per hexamer contact DNA at a time. Coordinated motions by a converter formed by DNA-disengaged RuvB subunits stimulates ATP hydrolysis and nucleotide exchange. Immobilization of the converter enables RuvB to convert the ATP-contained energy into a lever motion, pulling 2 nucleotides of DNA out of the RuvA tetramer per ATP hydrolyzed, thus driving DNA branch migration. The RuvB motors rotate together with the DNA substrate, which together with the progressing nucleotide cycle form the mechanistic basis for DNA recombination by continuous HJ branch migration. Branch migration allows RuvC to scan DNA until it finds its consensus sequence, where it cleaves and resolves cruciform DNA.</text>
</comment>
<dbReference type="InterPro" id="IPR008823">
    <property type="entry name" value="RuvB_wg_C"/>
</dbReference>
<dbReference type="GO" id="GO:0009378">
    <property type="term" value="F:four-way junction helicase activity"/>
    <property type="evidence" value="ECO:0007669"/>
    <property type="project" value="InterPro"/>
</dbReference>
<sequence length="348" mass="38933">MRSKGRITRERRPLLNFLCYIDFMKKENNVIDETLRPQALDEYIGQKKIKHSLMIYMQAAKARQEPLPHTLVHGGPGLGKTTLANIIAREMATGLKVTSGPAIERTGDLASILTNLQPGDILFVDEIHRLNRNIEEVLYPALEDFALDLVVGKGPSAKTLRLELPPFTLVGATTKIGSLSSPLRDRFGVVYHLDFYTQEDIEQILKRSARIIKIKLDEDAKAEIAKRSRHTPRVANRLLARLRDFAQVKKQKNIDKISALQALDVLEIDGLGLDQSDRRILEIIATKFSGGPVGLSTIAAATHEEKETIEEVIEPYLIQLGFLERTPKGRRLTPAAFRHLGLTSKGLI</sequence>
<feature type="binding site" evidence="9">
    <location>
        <position position="196"/>
    </location>
    <ligand>
        <name>ATP</name>
        <dbReference type="ChEBI" id="CHEBI:30616"/>
    </ligand>
</feature>
<evidence type="ECO:0000256" key="2">
    <source>
        <dbReference type="ARBA" id="ARBA00022741"/>
    </source>
</evidence>
<feature type="binding site" evidence="9">
    <location>
        <position position="82"/>
    </location>
    <ligand>
        <name>ATP</name>
        <dbReference type="ChEBI" id="CHEBI:30616"/>
    </ligand>
</feature>
<feature type="binding site" evidence="9">
    <location>
        <position position="186"/>
    </location>
    <ligand>
        <name>ATP</name>
        <dbReference type="ChEBI" id="CHEBI:30616"/>
    </ligand>
</feature>
<comment type="subcellular location">
    <subcellularLocation>
        <location evidence="9">Cytoplasm</location>
    </subcellularLocation>
</comment>
<keyword evidence="3 9" id="KW-0227">DNA damage</keyword>
<comment type="catalytic activity">
    <reaction evidence="9">
        <text>ATP + H2O = ADP + phosphate + H(+)</text>
        <dbReference type="Rhea" id="RHEA:13065"/>
        <dbReference type="ChEBI" id="CHEBI:15377"/>
        <dbReference type="ChEBI" id="CHEBI:15378"/>
        <dbReference type="ChEBI" id="CHEBI:30616"/>
        <dbReference type="ChEBI" id="CHEBI:43474"/>
        <dbReference type="ChEBI" id="CHEBI:456216"/>
    </reaction>
</comment>
<comment type="similarity">
    <text evidence="9">Belongs to the RuvB family.</text>
</comment>
<dbReference type="PANTHER" id="PTHR42848">
    <property type="match status" value="1"/>
</dbReference>
<feature type="region of interest" description="Small ATPAse domain (RuvB-S)" evidence="9">
    <location>
        <begin position="197"/>
        <end position="267"/>
    </location>
</feature>
<dbReference type="InterPro" id="IPR003593">
    <property type="entry name" value="AAA+_ATPase"/>
</dbReference>
<comment type="caution">
    <text evidence="9">Lacks conserved residue(s) required for the propagation of feature annotation.</text>
</comment>
<keyword evidence="7 9" id="KW-0233">DNA recombination</keyword>
<evidence type="ECO:0000256" key="8">
    <source>
        <dbReference type="ARBA" id="ARBA00023204"/>
    </source>
</evidence>
<keyword evidence="8 9" id="KW-0234">DNA repair</keyword>
<reference evidence="11 12" key="1">
    <citation type="submission" date="2017-07" db="EMBL/GenBank/DDBJ databases">
        <title>Mechanisms for carbon and nitrogen cycling indicate functional differentiation within the Candidate Phyla Radiation.</title>
        <authorList>
            <person name="Danczak R.E."/>
            <person name="Johnston M.D."/>
            <person name="Kenah C."/>
            <person name="Slattery M."/>
            <person name="Wrighton K.C."/>
            <person name="Wilkins M.J."/>
        </authorList>
    </citation>
    <scope>NUCLEOTIDE SEQUENCE [LARGE SCALE GENOMIC DNA]</scope>
    <source>
        <strain evidence="11">Licking1014_7</strain>
    </source>
</reference>
<dbReference type="GO" id="GO:0006310">
    <property type="term" value="P:DNA recombination"/>
    <property type="evidence" value="ECO:0007669"/>
    <property type="project" value="UniProtKB-UniRule"/>
</dbReference>
<feature type="binding site" evidence="9">
    <location>
        <position position="77"/>
    </location>
    <ligand>
        <name>ATP</name>
        <dbReference type="ChEBI" id="CHEBI:30616"/>
    </ligand>
</feature>
<keyword evidence="2 9" id="KW-0547">Nucleotide-binding</keyword>
<protein>
    <recommendedName>
        <fullName evidence="9">Holliday junction branch migration complex subunit RuvB</fullName>
        <ecNumber evidence="9">3.6.4.-</ecNumber>
    </recommendedName>
</protein>
<proteinExistence type="inferred from homology"/>
<dbReference type="GO" id="GO:0016887">
    <property type="term" value="F:ATP hydrolysis activity"/>
    <property type="evidence" value="ECO:0007669"/>
    <property type="project" value="RHEA"/>
</dbReference>
<accession>A0A554LIT3</accession>
<name>A0A554LIT3_9BACT</name>
<dbReference type="GO" id="GO:0005737">
    <property type="term" value="C:cytoplasm"/>
    <property type="evidence" value="ECO:0007669"/>
    <property type="project" value="UniProtKB-SubCell"/>
</dbReference>
<feature type="binding site" evidence="9">
    <location>
        <position position="35"/>
    </location>
    <ligand>
        <name>ATP</name>
        <dbReference type="ChEBI" id="CHEBI:30616"/>
    </ligand>
</feature>
<dbReference type="GO" id="GO:0000400">
    <property type="term" value="F:four-way junction DNA binding"/>
    <property type="evidence" value="ECO:0007669"/>
    <property type="project" value="UniProtKB-UniRule"/>
</dbReference>
<keyword evidence="5 9" id="KW-0067">ATP-binding</keyword>
<evidence type="ECO:0000256" key="6">
    <source>
        <dbReference type="ARBA" id="ARBA00023125"/>
    </source>
</evidence>
<keyword evidence="4 9" id="KW-0378">Hydrolase</keyword>
<comment type="subunit">
    <text evidence="9">Homohexamer. Forms an RuvA(8)-RuvB(12)-Holliday junction (HJ) complex. HJ DNA is sandwiched between 2 RuvA tetramers; dsDNA enters through RuvA and exits via RuvB. An RuvB hexamer assembles on each DNA strand where it exits the tetramer. Each RuvB hexamer is contacted by two RuvA subunits (via domain III) on 2 adjacent RuvB subunits; this complex drives branch migration. In the full resolvosome a probable DNA-RuvA(4)-RuvB(12)-RuvC(2) complex forms which resolves the HJ.</text>
</comment>
<dbReference type="Gene3D" id="1.10.8.60">
    <property type="match status" value="1"/>
</dbReference>
<feature type="binding site" evidence="9">
    <location>
        <position position="81"/>
    </location>
    <ligand>
        <name>ATP</name>
        <dbReference type="ChEBI" id="CHEBI:30616"/>
    </ligand>
</feature>
<evidence type="ECO:0000256" key="7">
    <source>
        <dbReference type="ARBA" id="ARBA00023172"/>
    </source>
</evidence>
<dbReference type="Pfam" id="PF17864">
    <property type="entry name" value="AAA_lid_4"/>
    <property type="match status" value="1"/>
</dbReference>
<feature type="binding site" evidence="9">
    <location>
        <position position="80"/>
    </location>
    <ligand>
        <name>ATP</name>
        <dbReference type="ChEBI" id="CHEBI:30616"/>
    </ligand>
</feature>
<feature type="binding site" evidence="9">
    <location>
        <position position="233"/>
    </location>
    <ligand>
        <name>ATP</name>
        <dbReference type="ChEBI" id="CHEBI:30616"/>
    </ligand>
</feature>
<evidence type="ECO:0000256" key="1">
    <source>
        <dbReference type="ARBA" id="ARBA00022490"/>
    </source>
</evidence>
<evidence type="ECO:0000259" key="10">
    <source>
        <dbReference type="SMART" id="SM00382"/>
    </source>
</evidence>
<dbReference type="InterPro" id="IPR041445">
    <property type="entry name" value="AAA_lid_4"/>
</dbReference>
<feature type="domain" description="AAA+ ATPase" evidence="10">
    <location>
        <begin position="66"/>
        <end position="197"/>
    </location>
</feature>
<dbReference type="AlphaFoldDB" id="A0A554LIT3"/>
<feature type="binding site" evidence="9">
    <location>
        <position position="325"/>
    </location>
    <ligand>
        <name>DNA</name>
        <dbReference type="ChEBI" id="CHEBI:16991"/>
    </ligand>
</feature>
<dbReference type="InterPro" id="IPR036390">
    <property type="entry name" value="WH_DNA-bd_sf"/>
</dbReference>
<evidence type="ECO:0000313" key="12">
    <source>
        <dbReference type="Proteomes" id="UP000315689"/>
    </source>
</evidence>
<comment type="caution">
    <text evidence="11">The sequence shown here is derived from an EMBL/GenBank/DDBJ whole genome shotgun (WGS) entry which is preliminary data.</text>
</comment>
<dbReference type="PANTHER" id="PTHR42848:SF1">
    <property type="entry name" value="HOLLIDAY JUNCTION BRANCH MIGRATION COMPLEX SUBUNIT RUVB"/>
    <property type="match status" value="1"/>
</dbReference>
<dbReference type="CDD" id="cd00009">
    <property type="entry name" value="AAA"/>
    <property type="match status" value="1"/>
</dbReference>
<dbReference type="SUPFAM" id="SSF52540">
    <property type="entry name" value="P-loop containing nucleoside triphosphate hydrolases"/>
    <property type="match status" value="1"/>
</dbReference>
<comment type="domain">
    <text evidence="9">Has 3 domains, the large (RuvB-L) and small ATPase (RuvB-S) domains and the C-terminal head (RuvB-H) domain. The head domain binds DNA, while the ATPase domains jointly bind ATP, ADP or are empty depending on the state of the subunit in the translocation cycle. During a single DNA translocation step the structure of each domain remains the same, but their relative positions change.</text>
</comment>
<evidence type="ECO:0000313" key="11">
    <source>
        <dbReference type="EMBL" id="TSC92764.1"/>
    </source>
</evidence>
<keyword evidence="1 9" id="KW-0963">Cytoplasm</keyword>
<evidence type="ECO:0000256" key="5">
    <source>
        <dbReference type="ARBA" id="ARBA00022840"/>
    </source>
</evidence>
<dbReference type="Proteomes" id="UP000315689">
    <property type="component" value="Unassembled WGS sequence"/>
</dbReference>
<dbReference type="SMART" id="SM00382">
    <property type="entry name" value="AAA"/>
    <property type="match status" value="1"/>
</dbReference>
<dbReference type="EC" id="3.6.4.-" evidence="9"/>
<evidence type="ECO:0000256" key="9">
    <source>
        <dbReference type="HAMAP-Rule" id="MF_00016"/>
    </source>
</evidence>
<feature type="binding site" evidence="9">
    <location>
        <begin position="143"/>
        <end position="145"/>
    </location>
    <ligand>
        <name>ATP</name>
        <dbReference type="ChEBI" id="CHEBI:30616"/>
    </ligand>
</feature>
<dbReference type="InterPro" id="IPR036388">
    <property type="entry name" value="WH-like_DNA-bd_sf"/>
</dbReference>
<gene>
    <name evidence="9" type="primary">ruvB</name>
    <name evidence="11" type="ORF">CEN89_466</name>
</gene>
<dbReference type="HAMAP" id="MF_00016">
    <property type="entry name" value="DNA_HJ_migration_RuvB"/>
    <property type="match status" value="1"/>
</dbReference>
<dbReference type="InterPro" id="IPR027417">
    <property type="entry name" value="P-loop_NTPase"/>
</dbReference>
<evidence type="ECO:0000256" key="3">
    <source>
        <dbReference type="ARBA" id="ARBA00022763"/>
    </source>
</evidence>
<feature type="binding site" evidence="9">
    <location>
        <position position="36"/>
    </location>
    <ligand>
        <name>ATP</name>
        <dbReference type="ChEBI" id="CHEBI:30616"/>
    </ligand>
</feature>
<dbReference type="SUPFAM" id="SSF46785">
    <property type="entry name" value="Winged helix' DNA-binding domain"/>
    <property type="match status" value="1"/>
</dbReference>
<dbReference type="Gene3D" id="1.10.10.10">
    <property type="entry name" value="Winged helix-like DNA-binding domain superfamily/Winged helix DNA-binding domain"/>
    <property type="match status" value="1"/>
</dbReference>
<dbReference type="InterPro" id="IPR004605">
    <property type="entry name" value="DNA_helicase_Holl-junc_RuvB"/>
</dbReference>
<dbReference type="Gene3D" id="3.40.50.300">
    <property type="entry name" value="P-loop containing nucleotide triphosphate hydrolases"/>
    <property type="match status" value="1"/>
</dbReference>
<feature type="region of interest" description="Head domain (RuvB-H)" evidence="9">
    <location>
        <begin position="270"/>
        <end position="348"/>
    </location>
</feature>
<feature type="binding site" evidence="9">
    <location>
        <position position="81"/>
    </location>
    <ligand>
        <name>Mg(2+)</name>
        <dbReference type="ChEBI" id="CHEBI:18420"/>
    </ligand>
</feature>
<dbReference type="NCBIfam" id="TIGR00635">
    <property type="entry name" value="ruvB"/>
    <property type="match status" value="1"/>
</dbReference>
<feature type="binding site" evidence="9">
    <location>
        <position position="330"/>
    </location>
    <ligand>
        <name>DNA</name>
        <dbReference type="ChEBI" id="CHEBI:16991"/>
    </ligand>
</feature>
<keyword evidence="6 9" id="KW-0238">DNA-binding</keyword>
<dbReference type="EMBL" id="VMGK01000014">
    <property type="protein sequence ID" value="TSC92764.1"/>
    <property type="molecule type" value="Genomic_DNA"/>
</dbReference>
<dbReference type="InterPro" id="IPR008824">
    <property type="entry name" value="RuvB-like_N"/>
</dbReference>
<organism evidence="11 12">
    <name type="scientific">Candidatus Berkelbacteria bacterium Licking1014_7</name>
    <dbReference type="NCBI Taxonomy" id="2017147"/>
    <lineage>
        <taxon>Bacteria</taxon>
        <taxon>Candidatus Berkelbacteria</taxon>
    </lineage>
</organism>
<dbReference type="Pfam" id="PF05496">
    <property type="entry name" value="RuvB_N"/>
    <property type="match status" value="1"/>
</dbReference>